<reference evidence="1" key="1">
    <citation type="submission" date="2022-03" db="EMBL/GenBank/DDBJ databases">
        <authorList>
            <person name="Tunstrom K."/>
        </authorList>
    </citation>
    <scope>NUCLEOTIDE SEQUENCE</scope>
</reference>
<dbReference type="AlphaFoldDB" id="A0AAU9U7V8"/>
<gene>
    <name evidence="1" type="ORF">EEDITHA_LOCUS9670</name>
</gene>
<dbReference type="InterPro" id="IPR035810">
    <property type="entry name" value="PEBP_euk"/>
</dbReference>
<dbReference type="InterPro" id="IPR008914">
    <property type="entry name" value="PEBP"/>
</dbReference>
<dbReference type="Gene3D" id="3.90.280.10">
    <property type="entry name" value="PEBP-like"/>
    <property type="match status" value="1"/>
</dbReference>
<dbReference type="SUPFAM" id="SSF49777">
    <property type="entry name" value="PEBP-like"/>
    <property type="match status" value="1"/>
</dbReference>
<dbReference type="PANTHER" id="PTHR11362:SF82">
    <property type="entry name" value="PHOSPHATIDYLETHANOLAMINE-BINDING PROTEIN 4"/>
    <property type="match status" value="1"/>
</dbReference>
<protein>
    <submittedName>
        <fullName evidence="1">Uncharacterized protein</fullName>
    </submittedName>
</protein>
<organism evidence="1 2">
    <name type="scientific">Euphydryas editha</name>
    <name type="common">Edith's checkerspot</name>
    <dbReference type="NCBI Taxonomy" id="104508"/>
    <lineage>
        <taxon>Eukaryota</taxon>
        <taxon>Metazoa</taxon>
        <taxon>Ecdysozoa</taxon>
        <taxon>Arthropoda</taxon>
        <taxon>Hexapoda</taxon>
        <taxon>Insecta</taxon>
        <taxon>Pterygota</taxon>
        <taxon>Neoptera</taxon>
        <taxon>Endopterygota</taxon>
        <taxon>Lepidoptera</taxon>
        <taxon>Glossata</taxon>
        <taxon>Ditrysia</taxon>
        <taxon>Papilionoidea</taxon>
        <taxon>Nymphalidae</taxon>
        <taxon>Nymphalinae</taxon>
        <taxon>Euphydryas</taxon>
    </lineage>
</organism>
<dbReference type="InterPro" id="IPR036610">
    <property type="entry name" value="PEBP-like_sf"/>
</dbReference>
<dbReference type="Proteomes" id="UP001153954">
    <property type="component" value="Unassembled WGS sequence"/>
</dbReference>
<dbReference type="EMBL" id="CAKOGL010000013">
    <property type="protein sequence ID" value="CAH2094068.1"/>
    <property type="molecule type" value="Genomic_DNA"/>
</dbReference>
<accession>A0AAU9U7V8</accession>
<proteinExistence type="predicted"/>
<dbReference type="Pfam" id="PF01161">
    <property type="entry name" value="PBP"/>
    <property type="match status" value="1"/>
</dbReference>
<name>A0AAU9U7V8_EUPED</name>
<evidence type="ECO:0000313" key="1">
    <source>
        <dbReference type="EMBL" id="CAH2094068.1"/>
    </source>
</evidence>
<dbReference type="CDD" id="cd00866">
    <property type="entry name" value="PEBP_euk"/>
    <property type="match status" value="1"/>
</dbReference>
<evidence type="ECO:0000313" key="2">
    <source>
        <dbReference type="Proteomes" id="UP001153954"/>
    </source>
</evidence>
<keyword evidence="2" id="KW-1185">Reference proteome</keyword>
<comment type="caution">
    <text evidence="1">The sequence shown here is derived from an EMBL/GenBank/DDBJ whole genome shotgun (WGS) entry which is preliminary data.</text>
</comment>
<dbReference type="PANTHER" id="PTHR11362">
    <property type="entry name" value="PHOSPHATIDYLETHANOLAMINE-BINDING PROTEIN"/>
    <property type="match status" value="1"/>
</dbReference>
<sequence>MKVFSQGPDLPLDIIPRYTQLLHWLVVNIPGEKIESGDTVAPYFPPTPYPGGFPYLFVLYKQNDLIDPDTLSTLSIFRPRFDPVEFKNNNNLTGPIAGNFMREAYLLSLIKN</sequence>